<keyword evidence="2" id="KW-1185">Reference proteome</keyword>
<comment type="caution">
    <text evidence="1">The sequence shown here is derived from an EMBL/GenBank/DDBJ whole genome shotgun (WGS) entry which is preliminary data.</text>
</comment>
<dbReference type="EMBL" id="AFPU01000001">
    <property type="protein sequence ID" value="EGP94046.1"/>
    <property type="molecule type" value="Genomic_DNA"/>
</dbReference>
<accession>F9CXT0</accession>
<organism evidence="1 2">
    <name type="scientific">Nitrosarchaeum koreense MY1</name>
    <dbReference type="NCBI Taxonomy" id="1001994"/>
    <lineage>
        <taxon>Archaea</taxon>
        <taxon>Nitrososphaerota</taxon>
        <taxon>Nitrososphaeria</taxon>
        <taxon>Nitrosopumilales</taxon>
        <taxon>Nitrosopumilaceae</taxon>
        <taxon>Nitrosarchaeum</taxon>
    </lineage>
</organism>
<name>F9CXT0_9ARCH</name>
<reference evidence="1 2" key="1">
    <citation type="journal article" date="2011" name="J. Bacteriol.">
        <title>Genome Sequence of an Ammonia-Oxidizing Soil Archaeon, "Candidatus Nitrosoarchaeum koreensis" MY1.</title>
        <authorList>
            <person name="Kim B.K."/>
            <person name="Jung M.Y."/>
            <person name="Yu D.S."/>
            <person name="Park S.J."/>
            <person name="Oh T.K."/>
            <person name="Rhee S.K."/>
            <person name="Kim J.F."/>
        </authorList>
    </citation>
    <scope>NUCLEOTIDE SEQUENCE [LARGE SCALE GENOMIC DNA]</scope>
    <source>
        <strain evidence="1 2">MY1</strain>
    </source>
</reference>
<protein>
    <submittedName>
        <fullName evidence="1">Uncharacterized protein</fullName>
    </submittedName>
</protein>
<evidence type="ECO:0000313" key="1">
    <source>
        <dbReference type="EMBL" id="EGP94046.1"/>
    </source>
</evidence>
<dbReference type="Proteomes" id="UP000004440">
    <property type="component" value="Unassembled WGS sequence"/>
</dbReference>
<dbReference type="AlphaFoldDB" id="F9CXT0"/>
<sequence>MTKELKKDLEQEKIVLGGCCVTENDPQLICNDCLNRW</sequence>
<evidence type="ECO:0000313" key="2">
    <source>
        <dbReference type="Proteomes" id="UP000004440"/>
    </source>
</evidence>
<proteinExistence type="predicted"/>
<gene>
    <name evidence="1" type="ORF">MY1_1288</name>
</gene>